<evidence type="ECO:0000313" key="7">
    <source>
        <dbReference type="Proteomes" id="UP000728032"/>
    </source>
</evidence>
<gene>
    <name evidence="6" type="ORF">ONB1V03_LOCUS14977</name>
</gene>
<dbReference type="GO" id="GO:0016020">
    <property type="term" value="C:membrane"/>
    <property type="evidence" value="ECO:0007669"/>
    <property type="project" value="UniProtKB-SubCell"/>
</dbReference>
<evidence type="ECO:0000256" key="5">
    <source>
        <dbReference type="SAM" id="Phobius"/>
    </source>
</evidence>
<evidence type="ECO:0000256" key="2">
    <source>
        <dbReference type="ARBA" id="ARBA00022692"/>
    </source>
</evidence>
<dbReference type="AlphaFoldDB" id="A0A7R9MG32"/>
<organism evidence="6">
    <name type="scientific">Oppiella nova</name>
    <dbReference type="NCBI Taxonomy" id="334625"/>
    <lineage>
        <taxon>Eukaryota</taxon>
        <taxon>Metazoa</taxon>
        <taxon>Ecdysozoa</taxon>
        <taxon>Arthropoda</taxon>
        <taxon>Chelicerata</taxon>
        <taxon>Arachnida</taxon>
        <taxon>Acari</taxon>
        <taxon>Acariformes</taxon>
        <taxon>Sarcoptiformes</taxon>
        <taxon>Oribatida</taxon>
        <taxon>Brachypylina</taxon>
        <taxon>Oppioidea</taxon>
        <taxon>Oppiidae</taxon>
        <taxon>Oppiella</taxon>
    </lineage>
</organism>
<evidence type="ECO:0000256" key="3">
    <source>
        <dbReference type="ARBA" id="ARBA00022989"/>
    </source>
</evidence>
<protein>
    <submittedName>
        <fullName evidence="6">Uncharacterized protein</fullName>
    </submittedName>
</protein>
<dbReference type="EMBL" id="OC929639">
    <property type="protein sequence ID" value="CAD7658356.1"/>
    <property type="molecule type" value="Genomic_DNA"/>
</dbReference>
<keyword evidence="4 5" id="KW-0472">Membrane</keyword>
<proteinExistence type="predicted"/>
<evidence type="ECO:0000313" key="6">
    <source>
        <dbReference type="EMBL" id="CAD7658356.1"/>
    </source>
</evidence>
<accession>A0A7R9MG32</accession>
<feature type="transmembrane region" description="Helical" evidence="5">
    <location>
        <begin position="88"/>
        <end position="106"/>
    </location>
</feature>
<keyword evidence="3 5" id="KW-1133">Transmembrane helix</keyword>
<feature type="transmembrane region" description="Helical" evidence="5">
    <location>
        <begin position="20"/>
        <end position="42"/>
    </location>
</feature>
<keyword evidence="2 5" id="KW-0812">Transmembrane</keyword>
<comment type="subcellular location">
    <subcellularLocation>
        <location evidence="1">Membrane</location>
        <topology evidence="1">Multi-pass membrane protein</topology>
    </subcellularLocation>
</comment>
<name>A0A7R9MG32_9ACAR</name>
<dbReference type="Proteomes" id="UP000728032">
    <property type="component" value="Unassembled WGS sequence"/>
</dbReference>
<feature type="transmembrane region" description="Helical" evidence="5">
    <location>
        <begin position="112"/>
        <end position="133"/>
    </location>
</feature>
<reference evidence="6" key="1">
    <citation type="submission" date="2020-11" db="EMBL/GenBank/DDBJ databases">
        <authorList>
            <person name="Tran Van P."/>
        </authorList>
    </citation>
    <scope>NUCLEOTIDE SEQUENCE</scope>
</reference>
<sequence length="176" mass="19694">MENESKICTFQCKKWTLFSFCLFGIISTLIIVIILSAVIGAAQNNDKEISDQDFKNAKKVTIAIIATIGSICILFELLGLLGAYKEHYCLTMTYAILMFMMTWGSIGGAVRVGTFWFTFGVNVMITTLAFLYARDLHRRRYQSTAMYVIGRPAYSSLTEPVNTYPAPSYGATPVYI</sequence>
<keyword evidence="7" id="KW-1185">Reference proteome</keyword>
<dbReference type="Pfam" id="PF00335">
    <property type="entry name" value="Tetraspanin"/>
    <property type="match status" value="1"/>
</dbReference>
<dbReference type="EMBL" id="CAJPVJ010014814">
    <property type="protein sequence ID" value="CAG2175542.1"/>
    <property type="molecule type" value="Genomic_DNA"/>
</dbReference>
<feature type="transmembrane region" description="Helical" evidence="5">
    <location>
        <begin position="62"/>
        <end position="81"/>
    </location>
</feature>
<evidence type="ECO:0000256" key="1">
    <source>
        <dbReference type="ARBA" id="ARBA00004141"/>
    </source>
</evidence>
<dbReference type="InterPro" id="IPR018499">
    <property type="entry name" value="Tetraspanin/Peripherin"/>
</dbReference>
<dbReference type="OrthoDB" id="6513274at2759"/>
<evidence type="ECO:0000256" key="4">
    <source>
        <dbReference type="ARBA" id="ARBA00023136"/>
    </source>
</evidence>